<dbReference type="GO" id="GO:0000981">
    <property type="term" value="F:DNA-binding transcription factor activity, RNA polymerase II-specific"/>
    <property type="evidence" value="ECO:0007669"/>
    <property type="project" value="InterPro"/>
</dbReference>
<dbReference type="PROSITE" id="PS00463">
    <property type="entry name" value="ZN2_CY6_FUNGAL_1"/>
    <property type="match status" value="1"/>
</dbReference>
<feature type="domain" description="Zn(2)-C6 fungal-type" evidence="4">
    <location>
        <begin position="19"/>
        <end position="47"/>
    </location>
</feature>
<dbReference type="HOGENOM" id="CLU_014597_0_0_1"/>
<keyword evidence="2" id="KW-0539">Nucleus</keyword>
<feature type="region of interest" description="Disordered" evidence="3">
    <location>
        <begin position="51"/>
        <end position="141"/>
    </location>
</feature>
<dbReference type="InterPro" id="IPR021858">
    <property type="entry name" value="Fun_TF"/>
</dbReference>
<evidence type="ECO:0000256" key="1">
    <source>
        <dbReference type="ARBA" id="ARBA00004123"/>
    </source>
</evidence>
<dbReference type="InterPro" id="IPR001138">
    <property type="entry name" value="Zn2Cys6_DnaBD"/>
</dbReference>
<dbReference type="GO" id="GO:0005634">
    <property type="term" value="C:nucleus"/>
    <property type="evidence" value="ECO:0007669"/>
    <property type="project" value="UniProtKB-SubCell"/>
</dbReference>
<evidence type="ECO:0000313" key="5">
    <source>
        <dbReference type="EMBL" id="EKJ74085.1"/>
    </source>
</evidence>
<accession>K3W0G0</accession>
<dbReference type="PANTHER" id="PTHR37534">
    <property type="entry name" value="TRANSCRIPTIONAL ACTIVATOR PROTEIN UGA3"/>
    <property type="match status" value="1"/>
</dbReference>
<feature type="compositionally biased region" description="Pro residues" evidence="3">
    <location>
        <begin position="111"/>
        <end position="126"/>
    </location>
</feature>
<evidence type="ECO:0000259" key="4">
    <source>
        <dbReference type="PROSITE" id="PS50048"/>
    </source>
</evidence>
<dbReference type="eggNOG" id="ENOG502SIJF">
    <property type="taxonomic scope" value="Eukaryota"/>
</dbReference>
<evidence type="ECO:0000256" key="2">
    <source>
        <dbReference type="ARBA" id="ARBA00023242"/>
    </source>
</evidence>
<dbReference type="GO" id="GO:0000976">
    <property type="term" value="F:transcription cis-regulatory region binding"/>
    <property type="evidence" value="ECO:0007669"/>
    <property type="project" value="TreeGrafter"/>
</dbReference>
<dbReference type="AlphaFoldDB" id="K3W0G0"/>
<dbReference type="PROSITE" id="PS50048">
    <property type="entry name" value="ZN2_CY6_FUNGAL_2"/>
    <property type="match status" value="1"/>
</dbReference>
<reference evidence="5 6" key="1">
    <citation type="journal article" date="2012" name="PLoS Pathog.">
        <title>Comparative pathogenomics reveals horizontally acquired novel virulence genes in fungi infecting cereal hosts.</title>
        <authorList>
            <person name="Gardiner D.M."/>
            <person name="McDonald M.C."/>
            <person name="Covarelli L."/>
            <person name="Solomon P.S."/>
            <person name="Rusu A.G."/>
            <person name="Marshall M."/>
            <person name="Kazan K."/>
            <person name="Chakraborty S."/>
            <person name="McDonald B.A."/>
            <person name="Manners J.M."/>
        </authorList>
    </citation>
    <scope>NUCLEOTIDE SEQUENCE [LARGE SCALE GENOMIC DNA]</scope>
    <source>
        <strain evidence="5 6">CS3096</strain>
    </source>
</reference>
<dbReference type="Pfam" id="PF00172">
    <property type="entry name" value="Zn_clus"/>
    <property type="match status" value="1"/>
</dbReference>
<evidence type="ECO:0000313" key="6">
    <source>
        <dbReference type="Proteomes" id="UP000007978"/>
    </source>
</evidence>
<dbReference type="GO" id="GO:0045944">
    <property type="term" value="P:positive regulation of transcription by RNA polymerase II"/>
    <property type="evidence" value="ECO:0007669"/>
    <property type="project" value="TreeGrafter"/>
</dbReference>
<organism evidence="5 6">
    <name type="scientific">Fusarium pseudograminearum (strain CS3096)</name>
    <name type="common">Wheat and barley crown-rot fungus</name>
    <dbReference type="NCBI Taxonomy" id="1028729"/>
    <lineage>
        <taxon>Eukaryota</taxon>
        <taxon>Fungi</taxon>
        <taxon>Dikarya</taxon>
        <taxon>Ascomycota</taxon>
        <taxon>Pezizomycotina</taxon>
        <taxon>Sordariomycetes</taxon>
        <taxon>Hypocreomycetidae</taxon>
        <taxon>Hypocreales</taxon>
        <taxon>Nectriaceae</taxon>
        <taxon>Fusarium</taxon>
    </lineage>
</organism>
<dbReference type="RefSeq" id="XP_009257132.1">
    <property type="nucleotide sequence ID" value="XM_009258857.1"/>
</dbReference>
<dbReference type="InterPro" id="IPR036864">
    <property type="entry name" value="Zn2-C6_fun-type_DNA-bd_sf"/>
</dbReference>
<comment type="subcellular location">
    <subcellularLocation>
        <location evidence="1">Nucleus</location>
    </subcellularLocation>
</comment>
<dbReference type="EMBL" id="AFNW01000120">
    <property type="protein sequence ID" value="EKJ74085.1"/>
    <property type="molecule type" value="Genomic_DNA"/>
</dbReference>
<dbReference type="Gene3D" id="4.10.240.10">
    <property type="entry name" value="Zn(2)-C6 fungal-type DNA-binding domain"/>
    <property type="match status" value="1"/>
</dbReference>
<name>K3W0G0_FUSPC</name>
<dbReference type="Proteomes" id="UP000007978">
    <property type="component" value="Chromosome 1"/>
</dbReference>
<gene>
    <name evidence="5" type="ORF">FPSE_05739</name>
</gene>
<sequence length="693" mass="77274">MLSSTHSAARMNITRSRTGCAVCKSKRLKCDESKPACSRCVRLGIPCPGYQKPLRWKGGSKSPPKDPPETPADATVDDVALPPPQQTQPSPIYASYQPPPLQRQQQQQQQPPHPHPHPPPPPPPPQTQTQQQPQHPGQFVNSYYDQGLLDHLSNVIDAGCIEPQGQETLDGSMPLMQFTDDMLHLYPDQSLGQTPDQVSPEQTDDRLWSTTTMEPQQVYSQALTRVEPANQASEQVIEMPLAQALQDHSSVLVEYYFKEVCGMMSCYDSPMNPYRTTISNMWSGSQSLYYITQSMAAACLSEVSPTFASVGHRLRDQAMICLSREAKIAELETSSLLALVMLGMSLSWHDPDSLGQPQFDVLARKVITAEARGDPLALADKKKEFFFYNSLVYWKMLLSFVTDLDPNTRSAAPQPVPPDSLDMHEPRMPHPQTGIGIEVQELVASVGSLVRKERKRLRTRRFVSKDDIQQAQDAILASEQLHAELCAIELPQEGDIVDAGDDLTPAIHLVNIAEAYRCTGLLQLYRNFPDLLVPYAQSAHFMTGSPDSSGSYPDERAFADTWLTCLALHVLDLVKDIPTTSRSRSIQPLLFVSICSELSMCRSYCSISNLQRSPVASVAASPRFRLPLNGLEVLQARKIVLARLSAFENILAAKPIRRMLMLVKKTWACMDEDKKDTYWMDVMMDNGYETLMG</sequence>
<dbReference type="SMART" id="SM00066">
    <property type="entry name" value="GAL4"/>
    <property type="match status" value="1"/>
</dbReference>
<evidence type="ECO:0000256" key="3">
    <source>
        <dbReference type="SAM" id="MobiDB-lite"/>
    </source>
</evidence>
<dbReference type="Pfam" id="PF11951">
    <property type="entry name" value="Fungal_trans_2"/>
    <property type="match status" value="1"/>
</dbReference>
<dbReference type="GO" id="GO:0008270">
    <property type="term" value="F:zinc ion binding"/>
    <property type="evidence" value="ECO:0007669"/>
    <property type="project" value="InterPro"/>
</dbReference>
<protein>
    <recommendedName>
        <fullName evidence="4">Zn(2)-C6 fungal-type domain-containing protein</fullName>
    </recommendedName>
</protein>
<dbReference type="SUPFAM" id="SSF57701">
    <property type="entry name" value="Zn2/Cys6 DNA-binding domain"/>
    <property type="match status" value="1"/>
</dbReference>
<comment type="caution">
    <text evidence="5">The sequence shown here is derived from an EMBL/GenBank/DDBJ whole genome shotgun (WGS) entry which is preliminary data.</text>
</comment>
<keyword evidence="6" id="KW-1185">Reference proteome</keyword>
<dbReference type="GeneID" id="20364357"/>
<dbReference type="KEGG" id="fpu:FPSE_05739"/>
<feature type="compositionally biased region" description="Low complexity" evidence="3">
    <location>
        <begin position="127"/>
        <end position="136"/>
    </location>
</feature>
<proteinExistence type="predicted"/>
<dbReference type="PANTHER" id="PTHR37534:SF11">
    <property type="entry name" value="ZN(II)2CYS6 TRANSCRIPTION FACTOR (EUROFUNG)"/>
    <property type="match status" value="1"/>
</dbReference>
<dbReference type="CDD" id="cd00067">
    <property type="entry name" value="GAL4"/>
    <property type="match status" value="1"/>
</dbReference>
<dbReference type="OrthoDB" id="39175at2759"/>